<gene>
    <name evidence="1" type="ORF">THRCLA_22435</name>
</gene>
<organism evidence="1 2">
    <name type="scientific">Thraustotheca clavata</name>
    <dbReference type="NCBI Taxonomy" id="74557"/>
    <lineage>
        <taxon>Eukaryota</taxon>
        <taxon>Sar</taxon>
        <taxon>Stramenopiles</taxon>
        <taxon>Oomycota</taxon>
        <taxon>Saprolegniomycetes</taxon>
        <taxon>Saprolegniales</taxon>
        <taxon>Achlyaceae</taxon>
        <taxon>Thraustotheca</taxon>
    </lineage>
</organism>
<evidence type="ECO:0000313" key="2">
    <source>
        <dbReference type="Proteomes" id="UP000243217"/>
    </source>
</evidence>
<reference evidence="1 2" key="1">
    <citation type="journal article" date="2014" name="Genome Biol. Evol.">
        <title>The secreted proteins of Achlya hypogyna and Thraustotheca clavata identify the ancestral oomycete secretome and reveal gene acquisitions by horizontal gene transfer.</title>
        <authorList>
            <person name="Misner I."/>
            <person name="Blouin N."/>
            <person name="Leonard G."/>
            <person name="Richards T.A."/>
            <person name="Lane C.E."/>
        </authorList>
    </citation>
    <scope>NUCLEOTIDE SEQUENCE [LARGE SCALE GENOMIC DNA]</scope>
    <source>
        <strain evidence="1 2">ATCC 34112</strain>
    </source>
</reference>
<dbReference type="PANTHER" id="PTHR14000:SF1">
    <property type="entry name" value="HISTONE H2A DEUBIQUITINASE (DUF3755)"/>
    <property type="match status" value="1"/>
</dbReference>
<dbReference type="EMBL" id="JNBS01002387">
    <property type="protein sequence ID" value="OQR91801.1"/>
    <property type="molecule type" value="Genomic_DNA"/>
</dbReference>
<evidence type="ECO:0000313" key="1">
    <source>
        <dbReference type="EMBL" id="OQR91801.1"/>
    </source>
</evidence>
<keyword evidence="2" id="KW-1185">Reference proteome</keyword>
<comment type="caution">
    <text evidence="1">The sequence shown here is derived from an EMBL/GenBank/DDBJ whole genome shotgun (WGS) entry which is preliminary data.</text>
</comment>
<proteinExistence type="predicted"/>
<protein>
    <recommendedName>
        <fullName evidence="3">Myb-like domain-containing protein</fullName>
    </recommendedName>
</protein>
<dbReference type="Gene3D" id="1.10.10.60">
    <property type="entry name" value="Homeodomain-like"/>
    <property type="match status" value="1"/>
</dbReference>
<dbReference type="Proteomes" id="UP000243217">
    <property type="component" value="Unassembled WGS sequence"/>
</dbReference>
<sequence length="154" mass="17730">MSEYNKEKNSFVYSTADTTWSAQELHELHKALTQYPTDQYDNITRYIKIAATLPGKSIRDVAVKIRMMQASQEKGAPSAKRLKYEQRDLNGLSNVSYEDQISNLLQDNVNVLNTIRSNLVAGDLNANLALMVQFRDSCHSIFNKYYYDYNMNLD</sequence>
<dbReference type="AlphaFoldDB" id="A0A1V9Z1G6"/>
<name>A0A1V9Z1G6_9STRA</name>
<evidence type="ECO:0008006" key="3">
    <source>
        <dbReference type="Google" id="ProtNLM"/>
    </source>
</evidence>
<accession>A0A1V9Z1G6</accession>
<dbReference type="OrthoDB" id="19768at2759"/>
<dbReference type="PANTHER" id="PTHR14000">
    <property type="entry name" value="FINGER CCCH DOMAIN PROTEIN, PUTATIVE (DUF3755)-RELATED"/>
    <property type="match status" value="1"/>
</dbReference>